<dbReference type="InterPro" id="IPR011008">
    <property type="entry name" value="Dimeric_a/b-barrel"/>
</dbReference>
<feature type="domain" description="DUF1330" evidence="1">
    <location>
        <begin position="3"/>
        <end position="94"/>
    </location>
</feature>
<protein>
    <recommendedName>
        <fullName evidence="1">DUF1330 domain-containing protein</fullName>
    </recommendedName>
</protein>
<dbReference type="PANTHER" id="PTHR41521:SF4">
    <property type="entry name" value="BLR0684 PROTEIN"/>
    <property type="match status" value="1"/>
</dbReference>
<evidence type="ECO:0000313" key="3">
    <source>
        <dbReference type="Proteomes" id="UP000193017"/>
    </source>
</evidence>
<dbReference type="Pfam" id="PF07045">
    <property type="entry name" value="DUF1330"/>
    <property type="match status" value="1"/>
</dbReference>
<sequence length="104" mass="11195">MPKAYWIAHVSIDDPAAYEAYRRANAAAFARFGGRFLVRGGAQQVMEGTARPRSVVIEFASRADAEACYHSAEYQAALALRQPVSTADMMIVDGWEGDQPGGAG</sequence>
<evidence type="ECO:0000259" key="1">
    <source>
        <dbReference type="Pfam" id="PF07045"/>
    </source>
</evidence>
<dbReference type="STRING" id="1945662.B0A89_00550"/>
<proteinExistence type="predicted"/>
<dbReference type="OrthoDB" id="9806380at2"/>
<dbReference type="KEGG" id="pcon:B0A89_00550"/>
<evidence type="ECO:0000313" key="2">
    <source>
        <dbReference type="EMBL" id="ARJ68365.1"/>
    </source>
</evidence>
<gene>
    <name evidence="2" type="ORF">B0A89_00550</name>
</gene>
<dbReference type="InterPro" id="IPR010753">
    <property type="entry name" value="DUF1330"/>
</dbReference>
<reference evidence="2 3" key="1">
    <citation type="submission" date="2017-03" db="EMBL/GenBank/DDBJ databases">
        <title>Genome sequence of Paracoccus contaminans isolated from a water microcosm.</title>
        <authorList>
            <person name="Aurass P."/>
            <person name="Karste S."/>
            <person name="Trost E."/>
            <person name="Glaeser S.P."/>
            <person name="Kaempfer P."/>
            <person name="Flieger A."/>
        </authorList>
    </citation>
    <scope>NUCLEOTIDE SEQUENCE [LARGE SCALE GENOMIC DNA]</scope>
    <source>
        <strain evidence="3">RKI 16-01929T\LMG 29738T\CCM 8701T\CIP 111112T</strain>
    </source>
</reference>
<dbReference type="AlphaFoldDB" id="A0A1W6CU52"/>
<dbReference type="EMBL" id="CP020612">
    <property type="protein sequence ID" value="ARJ68365.1"/>
    <property type="molecule type" value="Genomic_DNA"/>
</dbReference>
<accession>A0A1W6CU52</accession>
<keyword evidence="3" id="KW-1185">Reference proteome</keyword>
<name>A0A1W6CU52_9RHOB</name>
<dbReference type="RefSeq" id="WP_085376471.1">
    <property type="nucleotide sequence ID" value="NZ_CP020612.1"/>
</dbReference>
<organism evidence="2 3">
    <name type="scientific">Paracoccus contaminans</name>
    <dbReference type="NCBI Taxonomy" id="1945662"/>
    <lineage>
        <taxon>Bacteria</taxon>
        <taxon>Pseudomonadati</taxon>
        <taxon>Pseudomonadota</taxon>
        <taxon>Alphaproteobacteria</taxon>
        <taxon>Rhodobacterales</taxon>
        <taxon>Paracoccaceae</taxon>
        <taxon>Paracoccus</taxon>
    </lineage>
</organism>
<dbReference type="PANTHER" id="PTHR41521">
    <property type="match status" value="1"/>
</dbReference>
<dbReference type="Gene3D" id="3.30.70.100">
    <property type="match status" value="1"/>
</dbReference>
<dbReference type="Proteomes" id="UP000193017">
    <property type="component" value="Chromosome"/>
</dbReference>
<dbReference type="SUPFAM" id="SSF54909">
    <property type="entry name" value="Dimeric alpha+beta barrel"/>
    <property type="match status" value="1"/>
</dbReference>